<evidence type="ECO:0000256" key="1">
    <source>
        <dbReference type="SAM" id="SignalP"/>
    </source>
</evidence>
<sequence>MACALALLALGFAHRAPPAFADLALRLEFQLPDGSNPDICFGDHGLGQPGDSAALLSPCEACILAGSILLPAAPEDGASHPETATLSNPLRFAAGSLHALATPKPRSRGPPVSI</sequence>
<keyword evidence="1" id="KW-0732">Signal</keyword>
<dbReference type="EMBL" id="JAUSWH010000006">
    <property type="protein sequence ID" value="MDQ0456102.1"/>
    <property type="molecule type" value="Genomic_DNA"/>
</dbReference>
<organism evidence="2 3">
    <name type="scientific">Rhizobium paknamense</name>
    <dbReference type="NCBI Taxonomy" id="1206817"/>
    <lineage>
        <taxon>Bacteria</taxon>
        <taxon>Pseudomonadati</taxon>
        <taxon>Pseudomonadota</taxon>
        <taxon>Alphaproteobacteria</taxon>
        <taxon>Hyphomicrobiales</taxon>
        <taxon>Rhizobiaceae</taxon>
        <taxon>Rhizobium/Agrobacterium group</taxon>
        <taxon>Rhizobium</taxon>
    </lineage>
</organism>
<proteinExistence type="predicted"/>
<gene>
    <name evidence="2" type="ORF">QO005_002442</name>
</gene>
<protein>
    <recommendedName>
        <fullName evidence="4">DUF2946 domain-containing protein</fullName>
    </recommendedName>
</protein>
<dbReference type="Proteomes" id="UP001235269">
    <property type="component" value="Unassembled WGS sequence"/>
</dbReference>
<name>A0ABU0ICY6_9HYPH</name>
<keyword evidence="3" id="KW-1185">Reference proteome</keyword>
<comment type="caution">
    <text evidence="2">The sequence shown here is derived from an EMBL/GenBank/DDBJ whole genome shotgun (WGS) entry which is preliminary data.</text>
</comment>
<feature type="signal peptide" evidence="1">
    <location>
        <begin position="1"/>
        <end position="21"/>
    </location>
</feature>
<evidence type="ECO:0000313" key="2">
    <source>
        <dbReference type="EMBL" id="MDQ0456102.1"/>
    </source>
</evidence>
<evidence type="ECO:0008006" key="4">
    <source>
        <dbReference type="Google" id="ProtNLM"/>
    </source>
</evidence>
<feature type="chain" id="PRO_5046784774" description="DUF2946 domain-containing protein" evidence="1">
    <location>
        <begin position="22"/>
        <end position="114"/>
    </location>
</feature>
<dbReference type="RefSeq" id="WP_307158292.1">
    <property type="nucleotide sequence ID" value="NZ_JAUSWH010000006.1"/>
</dbReference>
<evidence type="ECO:0000313" key="3">
    <source>
        <dbReference type="Proteomes" id="UP001235269"/>
    </source>
</evidence>
<reference evidence="2 3" key="1">
    <citation type="submission" date="2023-07" db="EMBL/GenBank/DDBJ databases">
        <title>Genomic Encyclopedia of Type Strains, Phase IV (KMG-IV): sequencing the most valuable type-strain genomes for metagenomic binning, comparative biology and taxonomic classification.</title>
        <authorList>
            <person name="Goeker M."/>
        </authorList>
    </citation>
    <scope>NUCLEOTIDE SEQUENCE [LARGE SCALE GENOMIC DNA]</scope>
    <source>
        <strain evidence="2 3">DSM 100301</strain>
    </source>
</reference>
<accession>A0ABU0ICY6</accession>